<evidence type="ECO:0000313" key="3">
    <source>
        <dbReference type="Proteomes" id="UP000249890"/>
    </source>
</evidence>
<dbReference type="InterPro" id="IPR012338">
    <property type="entry name" value="Beta-lactam/transpept-like"/>
</dbReference>
<sequence>MRNNQRVVEFYREPFEKDGIQALYSLSKTFTAIATGIAIDEGVLELSDPVVSLFPEQLPEVVSEHLSKMTVHHLLSMNTGHHMNTYPDIVSQQDWVRAFLSLEVAHEPGTYYLYNTHATYMLSAIIEKVTGQNLVDYLMPRLFEPLDIERPVWEKCPLGITAGGMGLNISTSSVAKFGQMLLQQGMYNGKRIVSATFIQQAISKQSDNSRDEGRIDFAQGYGYQIFRCREGCYMGNGAFGQLCLVAPRQNLVIAATASFASMKRLQVLLDHFYETIFYSVSKECSDFDLTDYHELESKLSTLSSPFVEMKSTARPFYDRFEKSYHMEPNNIEIERVQLTIDPEILLEIQQAGTLRSITAQVERVTRYNTFFKKDLELHLQPVFTNASWMGPQTLKIMLKYIETPYEEVYIINLEEESIRLEYSINVSFTADHYLVEGRALI</sequence>
<keyword evidence="3" id="KW-1185">Reference proteome</keyword>
<dbReference type="EMBL" id="CP021780">
    <property type="protein sequence ID" value="ASA26365.1"/>
    <property type="molecule type" value="Genomic_DNA"/>
</dbReference>
<reference evidence="2 3" key="1">
    <citation type="submission" date="2017-06" db="EMBL/GenBank/DDBJ databases">
        <title>Complete genome sequence of Paenibacillus donghaensis KCTC 13049T isolated from East Sea sediment, South Korea.</title>
        <authorList>
            <person name="Jung B.K."/>
            <person name="Hong S.-J."/>
            <person name="Shin J.-H."/>
        </authorList>
    </citation>
    <scope>NUCLEOTIDE SEQUENCE [LARGE SCALE GENOMIC DNA]</scope>
    <source>
        <strain evidence="2 3">KCTC 13049</strain>
    </source>
</reference>
<dbReference type="Proteomes" id="UP000249890">
    <property type="component" value="Chromosome"/>
</dbReference>
<dbReference type="Pfam" id="PF00144">
    <property type="entry name" value="Beta-lactamase"/>
    <property type="match status" value="1"/>
</dbReference>
<dbReference type="Gene3D" id="3.40.710.10">
    <property type="entry name" value="DD-peptidase/beta-lactamase superfamily"/>
    <property type="match status" value="1"/>
</dbReference>
<proteinExistence type="predicted"/>
<evidence type="ECO:0000259" key="1">
    <source>
        <dbReference type="Pfam" id="PF00144"/>
    </source>
</evidence>
<dbReference type="InterPro" id="IPR001466">
    <property type="entry name" value="Beta-lactam-related"/>
</dbReference>
<evidence type="ECO:0000313" key="2">
    <source>
        <dbReference type="EMBL" id="ASA26365.1"/>
    </source>
</evidence>
<dbReference type="SUPFAM" id="SSF56601">
    <property type="entry name" value="beta-lactamase/transpeptidase-like"/>
    <property type="match status" value="1"/>
</dbReference>
<protein>
    <recommendedName>
        <fullName evidence="1">Beta-lactamase-related domain-containing protein</fullName>
    </recommendedName>
</protein>
<dbReference type="PANTHER" id="PTHR43283:SF7">
    <property type="entry name" value="BETA-LACTAMASE-RELATED DOMAIN-CONTAINING PROTEIN"/>
    <property type="match status" value="1"/>
</dbReference>
<dbReference type="OrthoDB" id="9773047at2"/>
<accession>A0A2Z2KP99</accession>
<name>A0A2Z2KP99_9BACL</name>
<dbReference type="AlphaFoldDB" id="A0A2Z2KP99"/>
<dbReference type="PANTHER" id="PTHR43283">
    <property type="entry name" value="BETA-LACTAMASE-RELATED"/>
    <property type="match status" value="1"/>
</dbReference>
<dbReference type="InterPro" id="IPR050789">
    <property type="entry name" value="Diverse_Enzym_Activities"/>
</dbReference>
<feature type="domain" description="Beta-lactamase-related" evidence="1">
    <location>
        <begin position="4"/>
        <end position="257"/>
    </location>
</feature>
<gene>
    <name evidence="2" type="ORF">B9T62_17625</name>
</gene>
<organism evidence="2 3">
    <name type="scientific">Paenibacillus donghaensis</name>
    <dbReference type="NCBI Taxonomy" id="414771"/>
    <lineage>
        <taxon>Bacteria</taxon>
        <taxon>Bacillati</taxon>
        <taxon>Bacillota</taxon>
        <taxon>Bacilli</taxon>
        <taxon>Bacillales</taxon>
        <taxon>Paenibacillaceae</taxon>
        <taxon>Paenibacillus</taxon>
    </lineage>
</organism>
<dbReference type="KEGG" id="pdh:B9T62_17625"/>